<dbReference type="EMBL" id="MU004348">
    <property type="protein sequence ID" value="KAF2655499.1"/>
    <property type="molecule type" value="Genomic_DNA"/>
</dbReference>
<accession>A0A6A6T633</accession>
<organism evidence="2 3">
    <name type="scientific">Lophiostoma macrostomum CBS 122681</name>
    <dbReference type="NCBI Taxonomy" id="1314788"/>
    <lineage>
        <taxon>Eukaryota</taxon>
        <taxon>Fungi</taxon>
        <taxon>Dikarya</taxon>
        <taxon>Ascomycota</taxon>
        <taxon>Pezizomycotina</taxon>
        <taxon>Dothideomycetes</taxon>
        <taxon>Pleosporomycetidae</taxon>
        <taxon>Pleosporales</taxon>
        <taxon>Lophiostomataceae</taxon>
        <taxon>Lophiostoma</taxon>
    </lineage>
</organism>
<evidence type="ECO:0000313" key="3">
    <source>
        <dbReference type="Proteomes" id="UP000799324"/>
    </source>
</evidence>
<name>A0A6A6T633_9PLEO</name>
<reference evidence="2" key="1">
    <citation type="journal article" date="2020" name="Stud. Mycol.">
        <title>101 Dothideomycetes genomes: a test case for predicting lifestyles and emergence of pathogens.</title>
        <authorList>
            <person name="Haridas S."/>
            <person name="Albert R."/>
            <person name="Binder M."/>
            <person name="Bloem J."/>
            <person name="Labutti K."/>
            <person name="Salamov A."/>
            <person name="Andreopoulos B."/>
            <person name="Baker S."/>
            <person name="Barry K."/>
            <person name="Bills G."/>
            <person name="Bluhm B."/>
            <person name="Cannon C."/>
            <person name="Castanera R."/>
            <person name="Culley D."/>
            <person name="Daum C."/>
            <person name="Ezra D."/>
            <person name="Gonzalez J."/>
            <person name="Henrissat B."/>
            <person name="Kuo A."/>
            <person name="Liang C."/>
            <person name="Lipzen A."/>
            <person name="Lutzoni F."/>
            <person name="Magnuson J."/>
            <person name="Mondo S."/>
            <person name="Nolan M."/>
            <person name="Ohm R."/>
            <person name="Pangilinan J."/>
            <person name="Park H.-J."/>
            <person name="Ramirez L."/>
            <person name="Alfaro M."/>
            <person name="Sun H."/>
            <person name="Tritt A."/>
            <person name="Yoshinaga Y."/>
            <person name="Zwiers L.-H."/>
            <person name="Turgeon B."/>
            <person name="Goodwin S."/>
            <person name="Spatafora J."/>
            <person name="Crous P."/>
            <person name="Grigoriev I."/>
        </authorList>
    </citation>
    <scope>NUCLEOTIDE SEQUENCE</scope>
    <source>
        <strain evidence="2">CBS 122681</strain>
    </source>
</reference>
<gene>
    <name evidence="2" type="ORF">K491DRAFT_425487</name>
</gene>
<protein>
    <submittedName>
        <fullName evidence="2">Uncharacterized protein</fullName>
    </submittedName>
</protein>
<dbReference type="Proteomes" id="UP000799324">
    <property type="component" value="Unassembled WGS sequence"/>
</dbReference>
<dbReference type="AlphaFoldDB" id="A0A6A6T633"/>
<evidence type="ECO:0000256" key="1">
    <source>
        <dbReference type="SAM" id="MobiDB-lite"/>
    </source>
</evidence>
<evidence type="ECO:0000313" key="2">
    <source>
        <dbReference type="EMBL" id="KAF2655499.1"/>
    </source>
</evidence>
<proteinExistence type="predicted"/>
<feature type="region of interest" description="Disordered" evidence="1">
    <location>
        <begin position="100"/>
        <end position="126"/>
    </location>
</feature>
<feature type="compositionally biased region" description="Low complexity" evidence="1">
    <location>
        <begin position="109"/>
        <end position="123"/>
    </location>
</feature>
<keyword evidence="3" id="KW-1185">Reference proteome</keyword>
<sequence length="170" mass="18685">MGASCVDDCCSPRRGKSLLREPSTSTRTPARAHKAVVMRLMTPASGATETDRTKQRGFVFQVPRVGRQRGIMRRRKKRQQEMKLGPHGQVLAFCEPCSSARQDDCTKTSSPPRSRSPSSEPNSGAARRADCAHRCGVCASAACLRCARRSRRRARLLFTAGVYAADFARS</sequence>